<gene>
    <name evidence="1" type="ORF">SPRG_14205</name>
</gene>
<reference evidence="1 2" key="1">
    <citation type="journal article" date="2013" name="PLoS Genet.">
        <title>Distinctive expansion of potential virulence genes in the genome of the oomycete fish pathogen Saprolegnia parasitica.</title>
        <authorList>
            <person name="Jiang R.H."/>
            <person name="de Bruijn I."/>
            <person name="Haas B.J."/>
            <person name="Belmonte R."/>
            <person name="Lobach L."/>
            <person name="Christie J."/>
            <person name="van den Ackerveken G."/>
            <person name="Bottin A."/>
            <person name="Bulone V."/>
            <person name="Diaz-Moreno S.M."/>
            <person name="Dumas B."/>
            <person name="Fan L."/>
            <person name="Gaulin E."/>
            <person name="Govers F."/>
            <person name="Grenville-Briggs L.J."/>
            <person name="Horner N.R."/>
            <person name="Levin J.Z."/>
            <person name="Mammella M."/>
            <person name="Meijer H.J."/>
            <person name="Morris P."/>
            <person name="Nusbaum C."/>
            <person name="Oome S."/>
            <person name="Phillips A.J."/>
            <person name="van Rooyen D."/>
            <person name="Rzeszutek E."/>
            <person name="Saraiva M."/>
            <person name="Secombes C.J."/>
            <person name="Seidl M.F."/>
            <person name="Snel B."/>
            <person name="Stassen J.H."/>
            <person name="Sykes S."/>
            <person name="Tripathy S."/>
            <person name="van den Berg H."/>
            <person name="Vega-Arreguin J.C."/>
            <person name="Wawra S."/>
            <person name="Young S.K."/>
            <person name="Zeng Q."/>
            <person name="Dieguez-Uribeondo J."/>
            <person name="Russ C."/>
            <person name="Tyler B.M."/>
            <person name="van West P."/>
        </authorList>
    </citation>
    <scope>NUCLEOTIDE SEQUENCE [LARGE SCALE GENOMIC DNA]</scope>
    <source>
        <strain evidence="1 2">CBS 223.65</strain>
    </source>
</reference>
<dbReference type="GeneID" id="24136024"/>
<dbReference type="AlphaFoldDB" id="A0A067BZR1"/>
<dbReference type="EMBL" id="KK583325">
    <property type="protein sequence ID" value="KDO20057.1"/>
    <property type="molecule type" value="Genomic_DNA"/>
</dbReference>
<accession>A0A067BZR1</accession>
<dbReference type="VEuPathDB" id="FungiDB:SPRG_14205"/>
<dbReference type="KEGG" id="spar:SPRG_14205"/>
<evidence type="ECO:0000313" key="2">
    <source>
        <dbReference type="Proteomes" id="UP000030745"/>
    </source>
</evidence>
<proteinExistence type="predicted"/>
<dbReference type="RefSeq" id="XP_012209218.1">
    <property type="nucleotide sequence ID" value="XM_012353828.1"/>
</dbReference>
<name>A0A067BZR1_SAPPC</name>
<dbReference type="Proteomes" id="UP000030745">
    <property type="component" value="Unassembled WGS sequence"/>
</dbReference>
<organism evidence="1 2">
    <name type="scientific">Saprolegnia parasitica (strain CBS 223.65)</name>
    <dbReference type="NCBI Taxonomy" id="695850"/>
    <lineage>
        <taxon>Eukaryota</taxon>
        <taxon>Sar</taxon>
        <taxon>Stramenopiles</taxon>
        <taxon>Oomycota</taxon>
        <taxon>Saprolegniomycetes</taxon>
        <taxon>Saprolegniales</taxon>
        <taxon>Saprolegniaceae</taxon>
        <taxon>Saprolegnia</taxon>
    </lineage>
</organism>
<protein>
    <submittedName>
        <fullName evidence="1">Uncharacterized protein</fullName>
    </submittedName>
</protein>
<evidence type="ECO:0000313" key="1">
    <source>
        <dbReference type="EMBL" id="KDO20057.1"/>
    </source>
</evidence>
<keyword evidence="2" id="KW-1185">Reference proteome</keyword>
<sequence length="74" mass="8617">MSNLLFRALARLNTALVKVGLGPISHHWLILARYSQYPTRGKINLISYLCFWPIWLYLGLRTAEKRNPSILLTY</sequence>